<dbReference type="EC" id="1.5.3.1" evidence="3"/>
<protein>
    <submittedName>
        <fullName evidence="3">Sarcosine oxidase subunit beta</fullName>
        <ecNumber evidence="3">1.5.3.1</ecNumber>
    </submittedName>
</protein>
<dbReference type="PANTHER" id="PTHR13847">
    <property type="entry name" value="SARCOSINE DEHYDROGENASE-RELATED"/>
    <property type="match status" value="1"/>
</dbReference>
<dbReference type="InterPro" id="IPR006076">
    <property type="entry name" value="FAD-dep_OxRdtase"/>
</dbReference>
<dbReference type="Gene3D" id="3.30.9.10">
    <property type="entry name" value="D-Amino Acid Oxidase, subunit A, domain 2"/>
    <property type="match status" value="1"/>
</dbReference>
<dbReference type="Gene3D" id="3.50.50.60">
    <property type="entry name" value="FAD/NAD(P)-binding domain"/>
    <property type="match status" value="1"/>
</dbReference>
<gene>
    <name evidence="3" type="ORF">J3R73_004151</name>
</gene>
<proteinExistence type="predicted"/>
<name>A0ABU0FIC0_9HYPH</name>
<dbReference type="PANTHER" id="PTHR13847:SF287">
    <property type="entry name" value="FAD-DEPENDENT OXIDOREDUCTASE DOMAIN-CONTAINING PROTEIN 1"/>
    <property type="match status" value="1"/>
</dbReference>
<feature type="domain" description="FAD dependent oxidoreductase" evidence="2">
    <location>
        <begin position="7"/>
        <end position="357"/>
    </location>
</feature>
<comment type="caution">
    <text evidence="3">The sequence shown here is derived from an EMBL/GenBank/DDBJ whole genome shotgun (WGS) entry which is preliminary data.</text>
</comment>
<evidence type="ECO:0000313" key="4">
    <source>
        <dbReference type="Proteomes" id="UP001237448"/>
    </source>
</evidence>
<accession>A0ABU0FIC0</accession>
<keyword evidence="4" id="KW-1185">Reference proteome</keyword>
<dbReference type="RefSeq" id="WP_307431225.1">
    <property type="nucleotide sequence ID" value="NZ_JAUSVK010000001.1"/>
</dbReference>
<reference evidence="3 4" key="1">
    <citation type="submission" date="2023-07" db="EMBL/GenBank/DDBJ databases">
        <title>Genomic Encyclopedia of Type Strains, Phase IV (KMG-IV): sequencing the most valuable type-strain genomes for metagenomic binning, comparative biology and taxonomic classification.</title>
        <authorList>
            <person name="Goeker M."/>
        </authorList>
    </citation>
    <scope>NUCLEOTIDE SEQUENCE [LARGE SCALE GENOMIC DNA]</scope>
    <source>
        <strain evidence="3 4">DSM 5896</strain>
    </source>
</reference>
<evidence type="ECO:0000256" key="1">
    <source>
        <dbReference type="ARBA" id="ARBA00023002"/>
    </source>
</evidence>
<dbReference type="GO" id="GO:0008115">
    <property type="term" value="F:sarcosine oxidase activity"/>
    <property type="evidence" value="ECO:0007669"/>
    <property type="project" value="UniProtKB-EC"/>
</dbReference>
<sequence>MVSRTEVLVVGAGVVGAAIAHAVAARGRKVHVIEQNTPASAVSGASLACIGTHMMDEDELPLLKWSCDAWAALAARSPTFEYRRCGQIRFIAQADEFASARHWTEMETRHGLRPVLVEPDEVRRIEPLLQGAILGATWSPDDAVVNPFLAVRTLLALARAGGASVESGTTVTALRSGDKGVSGVETSRGRIEAEHVVIAGGPWTARLAATAGVHLPIVPRKAQCLATVSRPPSIRTVVGACKAEGGVDAGYTQIQQAGSGQILFNTVLEGGTSGAGNPDRIDEVDRIFVRDSVATLLRLFPSLAKVELLRSWVRFEAVTPDDRFVIGPAGPDGLLIAAGDGGTGFIRAPAIGRLIADFIAQAEPAFRTDIYSPARFQPAAGHA</sequence>
<organism evidence="3 4">
    <name type="scientific">Labrys monachus</name>
    <dbReference type="NCBI Taxonomy" id="217067"/>
    <lineage>
        <taxon>Bacteria</taxon>
        <taxon>Pseudomonadati</taxon>
        <taxon>Pseudomonadota</taxon>
        <taxon>Alphaproteobacteria</taxon>
        <taxon>Hyphomicrobiales</taxon>
        <taxon>Xanthobacteraceae</taxon>
        <taxon>Labrys</taxon>
    </lineage>
</organism>
<dbReference type="SUPFAM" id="SSF51905">
    <property type="entry name" value="FAD/NAD(P)-binding domain"/>
    <property type="match status" value="1"/>
</dbReference>
<evidence type="ECO:0000259" key="2">
    <source>
        <dbReference type="Pfam" id="PF01266"/>
    </source>
</evidence>
<dbReference type="EMBL" id="JAUSVK010000001">
    <property type="protein sequence ID" value="MDQ0394359.1"/>
    <property type="molecule type" value="Genomic_DNA"/>
</dbReference>
<dbReference type="Proteomes" id="UP001237448">
    <property type="component" value="Unassembled WGS sequence"/>
</dbReference>
<keyword evidence="1 3" id="KW-0560">Oxidoreductase</keyword>
<evidence type="ECO:0000313" key="3">
    <source>
        <dbReference type="EMBL" id="MDQ0394359.1"/>
    </source>
</evidence>
<dbReference type="Pfam" id="PF01266">
    <property type="entry name" value="DAO"/>
    <property type="match status" value="1"/>
</dbReference>
<dbReference type="InterPro" id="IPR036188">
    <property type="entry name" value="FAD/NAD-bd_sf"/>
</dbReference>